<feature type="region of interest" description="Disordered" evidence="2">
    <location>
        <begin position="86"/>
        <end position="111"/>
    </location>
</feature>
<feature type="compositionally biased region" description="Pro residues" evidence="2">
    <location>
        <begin position="91"/>
        <end position="100"/>
    </location>
</feature>
<evidence type="ECO:0000256" key="2">
    <source>
        <dbReference type="SAM" id="MobiDB-lite"/>
    </source>
</evidence>
<feature type="compositionally biased region" description="Low complexity" evidence="2">
    <location>
        <begin position="101"/>
        <end position="111"/>
    </location>
</feature>
<keyword evidence="1" id="KW-0479">Metal-binding</keyword>
<evidence type="ECO:0000313" key="4">
    <source>
        <dbReference type="EMBL" id="EUN25128.1"/>
    </source>
</evidence>
<feature type="domain" description="C2H2-type" evidence="3">
    <location>
        <begin position="160"/>
        <end position="189"/>
    </location>
</feature>
<gene>
    <name evidence="4" type="ORF">COCVIDRAFT_104224</name>
</gene>
<dbReference type="GeneID" id="26248681"/>
<dbReference type="SMART" id="SM00355">
    <property type="entry name" value="ZnF_C2H2"/>
    <property type="match status" value="2"/>
</dbReference>
<keyword evidence="1" id="KW-0863">Zinc-finger</keyword>
<dbReference type="InterPro" id="IPR013087">
    <property type="entry name" value="Znf_C2H2_type"/>
</dbReference>
<dbReference type="HOGENOM" id="CLU_1019370_0_0_1"/>
<organism evidence="4 5">
    <name type="scientific">Bipolaris victoriae (strain FI3)</name>
    <name type="common">Victoria blight of oats agent</name>
    <name type="synonym">Cochliobolus victoriae</name>
    <dbReference type="NCBI Taxonomy" id="930091"/>
    <lineage>
        <taxon>Eukaryota</taxon>
        <taxon>Fungi</taxon>
        <taxon>Dikarya</taxon>
        <taxon>Ascomycota</taxon>
        <taxon>Pezizomycotina</taxon>
        <taxon>Dothideomycetes</taxon>
        <taxon>Pleosporomycetidae</taxon>
        <taxon>Pleosporales</taxon>
        <taxon>Pleosporineae</taxon>
        <taxon>Pleosporaceae</taxon>
        <taxon>Bipolaris</taxon>
    </lineage>
</organism>
<reference evidence="4 5" key="1">
    <citation type="journal article" date="2013" name="PLoS Genet.">
        <title>Comparative genome structure, secondary metabolite, and effector coding capacity across Cochliobolus pathogens.</title>
        <authorList>
            <person name="Condon B.J."/>
            <person name="Leng Y."/>
            <person name="Wu D."/>
            <person name="Bushley K.E."/>
            <person name="Ohm R.A."/>
            <person name="Otillar R."/>
            <person name="Martin J."/>
            <person name="Schackwitz W."/>
            <person name="Grimwood J."/>
            <person name="MohdZainudin N."/>
            <person name="Xue C."/>
            <person name="Wang R."/>
            <person name="Manning V.A."/>
            <person name="Dhillon B."/>
            <person name="Tu Z.J."/>
            <person name="Steffenson B.J."/>
            <person name="Salamov A."/>
            <person name="Sun H."/>
            <person name="Lowry S."/>
            <person name="LaButti K."/>
            <person name="Han J."/>
            <person name="Copeland A."/>
            <person name="Lindquist E."/>
            <person name="Barry K."/>
            <person name="Schmutz J."/>
            <person name="Baker S.E."/>
            <person name="Ciuffetti L.M."/>
            <person name="Grigoriev I.V."/>
            <person name="Zhong S."/>
            <person name="Turgeon B.G."/>
        </authorList>
    </citation>
    <scope>NUCLEOTIDE SEQUENCE [LARGE SCALE GENOMIC DNA]</scope>
    <source>
        <strain evidence="4 5">FI3</strain>
    </source>
</reference>
<dbReference type="Proteomes" id="UP000054337">
    <property type="component" value="Unassembled WGS sequence"/>
</dbReference>
<dbReference type="Gene3D" id="3.30.160.60">
    <property type="entry name" value="Classic Zinc Finger"/>
    <property type="match status" value="1"/>
</dbReference>
<proteinExistence type="predicted"/>
<evidence type="ECO:0000256" key="1">
    <source>
        <dbReference type="PROSITE-ProRule" id="PRU00042"/>
    </source>
</evidence>
<keyword evidence="5" id="KW-1185">Reference proteome</keyword>
<name>W7E3Y8_BIPV3</name>
<accession>W7E3Y8</accession>
<evidence type="ECO:0000259" key="3">
    <source>
        <dbReference type="PROSITE" id="PS50157"/>
    </source>
</evidence>
<dbReference type="OrthoDB" id="3940153at2759"/>
<protein>
    <recommendedName>
        <fullName evidence="3">C2H2-type domain-containing protein</fullName>
    </recommendedName>
</protein>
<dbReference type="AlphaFoldDB" id="W7E3Y8"/>
<dbReference type="GO" id="GO:0008270">
    <property type="term" value="F:zinc ion binding"/>
    <property type="evidence" value="ECO:0007669"/>
    <property type="project" value="UniProtKB-KW"/>
</dbReference>
<dbReference type="PROSITE" id="PS00028">
    <property type="entry name" value="ZINC_FINGER_C2H2_1"/>
    <property type="match status" value="1"/>
</dbReference>
<keyword evidence="1" id="KW-0862">Zinc</keyword>
<dbReference type="PROSITE" id="PS50157">
    <property type="entry name" value="ZINC_FINGER_C2H2_2"/>
    <property type="match status" value="1"/>
</dbReference>
<evidence type="ECO:0000313" key="5">
    <source>
        <dbReference type="Proteomes" id="UP000054337"/>
    </source>
</evidence>
<dbReference type="EMBL" id="KI968756">
    <property type="protein sequence ID" value="EUN25128.1"/>
    <property type="molecule type" value="Genomic_DNA"/>
</dbReference>
<sequence length="273" mass="30712">MSRHARTIYDQRYDSATVLPLPPEEGALYPSAVHDSHVYGEPISPTTGYLASESSYVTEVDEYTPSYFHCIPTSTHEHAHQHYHADIVGPPTRPSFPPPVNSSSTPSPSSVPPIISISTVIDGNTLGCSQCGVEFTGRYRRGNLARHARHKHSKAARVPLTCSAHGCSRTFARQDARVKHERKHHPELHCNPSGNGSCRRTVSRLDKKGDVFSTPLPQFTQLIDIDEVPRSTRDALCRIYTQLDHETYARLRDMFLTLLTRMVQYLRHVKYVI</sequence>
<dbReference type="RefSeq" id="XP_014554705.1">
    <property type="nucleotide sequence ID" value="XM_014699219.1"/>
</dbReference>